<feature type="region of interest" description="Disordered" evidence="7">
    <location>
        <begin position="1496"/>
        <end position="1518"/>
    </location>
</feature>
<feature type="region of interest" description="Disordered" evidence="7">
    <location>
        <begin position="101"/>
        <end position="136"/>
    </location>
</feature>
<dbReference type="InterPro" id="IPR049468">
    <property type="entry name" value="Restrct_endonuc-II-like_dom"/>
</dbReference>
<feature type="coiled-coil region" evidence="6">
    <location>
        <begin position="986"/>
        <end position="1013"/>
    </location>
</feature>
<dbReference type="Proteomes" id="UP001500280">
    <property type="component" value="Unassembled WGS sequence"/>
</dbReference>
<dbReference type="InterPro" id="IPR027417">
    <property type="entry name" value="P-loop_NTPase"/>
</dbReference>
<dbReference type="PANTHER" id="PTHR43788">
    <property type="entry name" value="DNA2/NAM7 HELICASE FAMILY MEMBER"/>
    <property type="match status" value="1"/>
</dbReference>
<dbReference type="Gene3D" id="3.40.50.300">
    <property type="entry name" value="P-loop containing nucleotide triphosphate hydrolases"/>
    <property type="match status" value="3"/>
</dbReference>
<evidence type="ECO:0000259" key="8">
    <source>
        <dbReference type="Pfam" id="PF13086"/>
    </source>
</evidence>
<keyword evidence="5" id="KW-0067">ATP-binding</keyword>
<dbReference type="InterPro" id="IPR041679">
    <property type="entry name" value="DNA2/NAM7-like_C"/>
</dbReference>
<comment type="similarity">
    <text evidence="1">Belongs to the DNA2/NAM7 helicase family.</text>
</comment>
<dbReference type="InterPro" id="IPR047187">
    <property type="entry name" value="SF1_C_Upf1"/>
</dbReference>
<protein>
    <submittedName>
        <fullName evidence="11">Very short patch repair endonuclease</fullName>
    </submittedName>
</protein>
<dbReference type="CDD" id="cd18808">
    <property type="entry name" value="SF1_C_Upf1"/>
    <property type="match status" value="1"/>
</dbReference>
<keyword evidence="3" id="KW-0378">Hydrolase</keyword>
<dbReference type="InterPro" id="IPR011335">
    <property type="entry name" value="Restrct_endonuc-II-like"/>
</dbReference>
<dbReference type="GO" id="GO:0004519">
    <property type="term" value="F:endonuclease activity"/>
    <property type="evidence" value="ECO:0007669"/>
    <property type="project" value="UniProtKB-KW"/>
</dbReference>
<dbReference type="Pfam" id="PF13086">
    <property type="entry name" value="AAA_11"/>
    <property type="match status" value="1"/>
</dbReference>
<feature type="domain" description="DNA2/NAM7 helicase helicase" evidence="8">
    <location>
        <begin position="382"/>
        <end position="458"/>
    </location>
</feature>
<evidence type="ECO:0000256" key="1">
    <source>
        <dbReference type="ARBA" id="ARBA00007913"/>
    </source>
</evidence>
<gene>
    <name evidence="11" type="ORF">GCM10009745_78830</name>
</gene>
<dbReference type="Pfam" id="PF18741">
    <property type="entry name" value="MTES_1575"/>
    <property type="match status" value="1"/>
</dbReference>
<keyword evidence="2" id="KW-0547">Nucleotide-binding</keyword>
<organism evidence="11 12">
    <name type="scientific">Kribbella yunnanensis</name>
    <dbReference type="NCBI Taxonomy" id="190194"/>
    <lineage>
        <taxon>Bacteria</taxon>
        <taxon>Bacillati</taxon>
        <taxon>Actinomycetota</taxon>
        <taxon>Actinomycetes</taxon>
        <taxon>Propionibacteriales</taxon>
        <taxon>Kribbellaceae</taxon>
        <taxon>Kribbella</taxon>
    </lineage>
</organism>
<dbReference type="SUPFAM" id="SSF52540">
    <property type="entry name" value="P-loop containing nucleoside triphosphate hydrolases"/>
    <property type="match status" value="1"/>
</dbReference>
<evidence type="ECO:0000256" key="5">
    <source>
        <dbReference type="ARBA" id="ARBA00022840"/>
    </source>
</evidence>
<dbReference type="InterPro" id="IPR041677">
    <property type="entry name" value="DNA2/NAM7_AAA_11"/>
</dbReference>
<evidence type="ECO:0000259" key="9">
    <source>
        <dbReference type="Pfam" id="PF13087"/>
    </source>
</evidence>
<reference evidence="11 12" key="1">
    <citation type="journal article" date="2019" name="Int. J. Syst. Evol. Microbiol.">
        <title>The Global Catalogue of Microorganisms (GCM) 10K type strain sequencing project: providing services to taxonomists for standard genome sequencing and annotation.</title>
        <authorList>
            <consortium name="The Broad Institute Genomics Platform"/>
            <consortium name="The Broad Institute Genome Sequencing Center for Infectious Disease"/>
            <person name="Wu L."/>
            <person name="Ma J."/>
        </authorList>
    </citation>
    <scope>NUCLEOTIDE SEQUENCE [LARGE SCALE GENOMIC DNA]</scope>
    <source>
        <strain evidence="11 12">JCM 14307</strain>
    </source>
</reference>
<dbReference type="Pfam" id="PF13087">
    <property type="entry name" value="AAA_12"/>
    <property type="match status" value="1"/>
</dbReference>
<evidence type="ECO:0000256" key="2">
    <source>
        <dbReference type="ARBA" id="ARBA00022741"/>
    </source>
</evidence>
<evidence type="ECO:0000256" key="7">
    <source>
        <dbReference type="SAM" id="MobiDB-lite"/>
    </source>
</evidence>
<keyword evidence="6" id="KW-0175">Coiled coil</keyword>
<feature type="domain" description="DNA2/NAM7 helicase-like C-terminal" evidence="9">
    <location>
        <begin position="1168"/>
        <end position="1347"/>
    </location>
</feature>
<evidence type="ECO:0000313" key="11">
    <source>
        <dbReference type="EMBL" id="GAA1718278.1"/>
    </source>
</evidence>
<evidence type="ECO:0000259" key="10">
    <source>
        <dbReference type="Pfam" id="PF18741"/>
    </source>
</evidence>
<evidence type="ECO:0000256" key="3">
    <source>
        <dbReference type="ARBA" id="ARBA00022801"/>
    </source>
</evidence>
<feature type="domain" description="Restriction endonuclease type II-like" evidence="10">
    <location>
        <begin position="1396"/>
        <end position="1489"/>
    </location>
</feature>
<sequence length="1518" mass="167070">MCGALEGDTRVLDDDFDASALRKTTSLIDFLADITDSANRDPVRDVLAPGSRAPERVLWLDERPAGVEVSAHGESEVLLQARPVPIVPFPAVPQELDEFVERTGRGDPNGSVPALQLPPAHSGADRDQAELDAEDEESARRQRIYLDWGTRWKEWAAAERVRAVARKFHEDLEHSAKAMEQRDDEVEFVLALGLVTWRLPDGDLIRRHLLTAPVSLVIERSGAVQVLAPSGRRRLEDRELFEGLPEYRPDRGSAAKEDVVDAVDAFLSAETVDRLKAWMGLGVNTAFEERNRRADADTDSSAGLSFVPAPALLLRPRGRELLAEAYRKIAAELRAPAVDVPVGLAQAVVDTEPAQRHTWLSRQGATQGDVLGDDPLFPLPANDEQERVLRILRRETAVVVQGPPGTGKTHTIANLVSALLARGQRVLVTSQKDQALRVLRDRIPAELRSLCVLLTGGSKDAATELERGLDALSTTLATSDEAGLKSAAARLAGERTALIDRSVSLNRQIAELRDVEQRQFDAVAPWLDPSAYRGSLAEIVRQVNRAADEHSWMPDLPGQAPAQPPLSPAAFTELRLTLAGRTTARRSRPQQRIPAANELASTAELAELIRAEHAAKERVGAVVNPLAHQLAGLSAEELSAVADHLNALLRGVEEVGYSSSSLSKGTWAQQAVDDALADRNAGLWEHLVASADEPNRLLASIRGQNGDQVVDFLQPINIQTLGTARGWLSSGNALLGYLEQGGSFRKLMPSSQQKAARSLLDAVHVDGTEVRTADQLRAVVRRIDAEVGALQLAQRWTESGVPVSEGPVQAVLSEMADNGKTLVAIVQLGVLRNVVRDLLHRQRIVAPLADFASINAAHQAAIEARSGILSRAASAAIHQLRAPLDALVRRPDACPELAGLVAAIEERNSEKYELATAAIEVARNEQSAEQRCVELSAALQAAHPHLLDLLERDAVDPDWDRRDSGAAWAWASAKRFMVAHRNADVERRLAAEFREVEDQLEHVTAQLAAAEATRTCIARLSDDQQRALSTYRTHMSKIGAGHGKKVREIRQAARVAMDKAQGAVPAWVVPLPNLLENLPADRDRFDVVIVDEASQIGIEHLYLLWMAPRIIVVGDDKQCTPGPSALGKLDVVYERNDEYLADIDTDIRRLYTPKSNLYDVLSARSGKAGLIRLREHFRCVPEIITWSSKQFYELGDNGTSGGLIPLREREANTLPPLQVTVVPDAHIEGSGDRRRNRLEATAIVDTLAGCLEDPAYAGKSFGIVVLQSVKGHLQLIERLINERIAADVRQERQIRIGTAPDFQGDERDIVFLSMVVAETPAKATAENYRQSYNVAASRAKDQLWLFSSVALEDLKPGDLRTSLMSYMLQPPSSFGVSPQVEEVSETTRVRPFESLFEQRVFREIRGRGYHVVPQYPIGSRRIDLVVVGDGSRIAIECDGHRWHTSAQDQENDARRDRELGRMRWRTVRIRESEFEFDRDHELAPLWQLLEDQGIRPQAVETPSADWSPVELDDEMAEA</sequence>
<dbReference type="Gene3D" id="3.40.960.10">
    <property type="entry name" value="VSR Endonuclease"/>
    <property type="match status" value="1"/>
</dbReference>
<keyword evidence="11" id="KW-0540">Nuclease</keyword>
<dbReference type="EMBL" id="BAAANF010000029">
    <property type="protein sequence ID" value="GAA1718278.1"/>
    <property type="molecule type" value="Genomic_DNA"/>
</dbReference>
<evidence type="ECO:0000313" key="12">
    <source>
        <dbReference type="Proteomes" id="UP001500280"/>
    </source>
</evidence>
<keyword evidence="12" id="KW-1185">Reference proteome</keyword>
<evidence type="ECO:0000256" key="4">
    <source>
        <dbReference type="ARBA" id="ARBA00022806"/>
    </source>
</evidence>
<comment type="caution">
    <text evidence="11">The sequence shown here is derived from an EMBL/GenBank/DDBJ whole genome shotgun (WGS) entry which is preliminary data.</text>
</comment>
<proteinExistence type="inferred from homology"/>
<dbReference type="PANTHER" id="PTHR43788:SF8">
    <property type="entry name" value="DNA-BINDING PROTEIN SMUBP-2"/>
    <property type="match status" value="1"/>
</dbReference>
<keyword evidence="11" id="KW-0255">Endonuclease</keyword>
<keyword evidence="4" id="KW-0347">Helicase</keyword>
<evidence type="ECO:0000256" key="6">
    <source>
        <dbReference type="SAM" id="Coils"/>
    </source>
</evidence>
<name>A0ABN2J5M1_9ACTN</name>
<accession>A0ABN2J5M1</accession>
<dbReference type="InterPro" id="IPR050534">
    <property type="entry name" value="Coronavir_polyprotein_1ab"/>
</dbReference>
<dbReference type="SUPFAM" id="SSF52980">
    <property type="entry name" value="Restriction endonuclease-like"/>
    <property type="match status" value="1"/>
</dbReference>